<name>A0AAJ2R810_DELAC</name>
<dbReference type="AlphaFoldDB" id="A0AAJ2R810"/>
<dbReference type="InterPro" id="IPR050179">
    <property type="entry name" value="Trans_hexapeptide_repeat"/>
</dbReference>
<sequence>MKRVYIIGAGGWGREVLVQMCDAVEHGQDWKIAGFLDTRPHMLNGIDCGVTIVGSPLTHMPQPDEAFVCAIGLPRPRQQFSQPILDKGGEFMHVRTPYNTVGYMSVRVHLGTGCFWAPRVQVSPDVHIGDFANIHSGTVIGHDVHIGNYAQIGAMTFIGGGAQIGDYAIVHPHATITPGVKVGEGATVGAGSVVLKNVPAGSTVFGNPARVIF</sequence>
<dbReference type="InterPro" id="IPR020019">
    <property type="entry name" value="AcTrfase_PglD-like"/>
</dbReference>
<evidence type="ECO:0000256" key="3">
    <source>
        <dbReference type="PIRSR" id="PIRSR620019-2"/>
    </source>
</evidence>
<dbReference type="Gene3D" id="3.40.50.20">
    <property type="match status" value="1"/>
</dbReference>
<protein>
    <submittedName>
        <fullName evidence="5">Acetyltransferase</fullName>
    </submittedName>
</protein>
<evidence type="ECO:0000256" key="2">
    <source>
        <dbReference type="PIRSR" id="PIRSR620019-1"/>
    </source>
</evidence>
<reference evidence="5" key="1">
    <citation type="submission" date="2023-11" db="EMBL/GenBank/DDBJ databases">
        <title>Identification and selenium tolerance of Delftia acidovorans R3-25.</title>
        <authorList>
            <person name="Zhang S."/>
            <person name="Liu Y."/>
            <person name="Guo Y."/>
        </authorList>
    </citation>
    <scope>NUCLEOTIDE SEQUENCE</scope>
    <source>
        <strain evidence="5">R3-25</strain>
    </source>
</reference>
<dbReference type="InterPro" id="IPR041561">
    <property type="entry name" value="PglD_N"/>
</dbReference>
<evidence type="ECO:0000313" key="6">
    <source>
        <dbReference type="Proteomes" id="UP001287445"/>
    </source>
</evidence>
<dbReference type="Pfam" id="PF00132">
    <property type="entry name" value="Hexapep"/>
    <property type="match status" value="2"/>
</dbReference>
<feature type="domain" description="PglD N-terminal" evidence="4">
    <location>
        <begin position="3"/>
        <end position="81"/>
    </location>
</feature>
<feature type="active site" description="Proton acceptor" evidence="2">
    <location>
        <position position="142"/>
    </location>
</feature>
<dbReference type="SUPFAM" id="SSF51161">
    <property type="entry name" value="Trimeric LpxA-like enzymes"/>
    <property type="match status" value="1"/>
</dbReference>
<evidence type="ECO:0000256" key="1">
    <source>
        <dbReference type="ARBA" id="ARBA00007274"/>
    </source>
</evidence>
<dbReference type="Proteomes" id="UP001287445">
    <property type="component" value="Unassembled WGS sequence"/>
</dbReference>
<dbReference type="PANTHER" id="PTHR43300:SF7">
    <property type="entry name" value="UDP-N-ACETYLBACILLOSAMINE N-ACETYLTRANSFERASE"/>
    <property type="match status" value="1"/>
</dbReference>
<proteinExistence type="inferred from homology"/>
<dbReference type="RefSeq" id="WP_063327638.1">
    <property type="nucleotide sequence ID" value="NZ_JAWWMZ010000019.1"/>
</dbReference>
<dbReference type="EMBL" id="JAWWMZ010000019">
    <property type="protein sequence ID" value="MDX4957658.1"/>
    <property type="molecule type" value="Genomic_DNA"/>
</dbReference>
<gene>
    <name evidence="5" type="ORF">SGN30_29930</name>
</gene>
<organism evidence="5 6">
    <name type="scientific">Delftia acidovorans</name>
    <name type="common">Pseudomonas acidovorans</name>
    <name type="synonym">Comamonas acidovorans</name>
    <dbReference type="NCBI Taxonomy" id="80866"/>
    <lineage>
        <taxon>Bacteria</taxon>
        <taxon>Pseudomonadati</taxon>
        <taxon>Pseudomonadota</taxon>
        <taxon>Betaproteobacteria</taxon>
        <taxon>Burkholderiales</taxon>
        <taxon>Comamonadaceae</taxon>
        <taxon>Delftia</taxon>
    </lineage>
</organism>
<dbReference type="Pfam" id="PF17836">
    <property type="entry name" value="PglD_N"/>
    <property type="match status" value="1"/>
</dbReference>
<evidence type="ECO:0000259" key="4">
    <source>
        <dbReference type="Pfam" id="PF17836"/>
    </source>
</evidence>
<comment type="caution">
    <text evidence="5">The sequence shown here is derived from an EMBL/GenBank/DDBJ whole genome shotgun (WGS) entry which is preliminary data.</text>
</comment>
<feature type="binding site" evidence="3">
    <location>
        <position position="72"/>
    </location>
    <ligand>
        <name>substrate</name>
    </ligand>
</feature>
<comment type="similarity">
    <text evidence="1">Belongs to the transferase hexapeptide repeat family.</text>
</comment>
<dbReference type="Gene3D" id="2.160.10.10">
    <property type="entry name" value="Hexapeptide repeat proteins"/>
    <property type="match status" value="1"/>
</dbReference>
<feature type="site" description="Increases basicity of active site His" evidence="2">
    <location>
        <position position="143"/>
    </location>
</feature>
<dbReference type="NCBIfam" id="TIGR03570">
    <property type="entry name" value="NeuD_NnaD"/>
    <property type="match status" value="1"/>
</dbReference>
<evidence type="ECO:0000313" key="5">
    <source>
        <dbReference type="EMBL" id="MDX4957658.1"/>
    </source>
</evidence>
<dbReference type="PANTHER" id="PTHR43300">
    <property type="entry name" value="ACETYLTRANSFERASE"/>
    <property type="match status" value="1"/>
</dbReference>
<dbReference type="InterPro" id="IPR011004">
    <property type="entry name" value="Trimer_LpxA-like_sf"/>
</dbReference>
<dbReference type="CDD" id="cd03360">
    <property type="entry name" value="LbH_AT_putative"/>
    <property type="match status" value="1"/>
</dbReference>
<dbReference type="InterPro" id="IPR001451">
    <property type="entry name" value="Hexapep"/>
</dbReference>
<accession>A0AAJ2R810</accession>